<dbReference type="Proteomes" id="UP000502327">
    <property type="component" value="Segment"/>
</dbReference>
<sequence>MRKIMEAILFEMYISSNSMSFAKDVPITVAVLIDKGYCDPMYLVENFVSMPVPEDVEIKLKKIGIIETVPNIPFRAIEAFTKSEYINVSAEQYNDKPLSFYSYDSLYSWKIDKGNKFIIASEDALSYFISSIWNSLHPNLLKIHEFDDAPTVVLGKVNESSEENV</sequence>
<organism evidence="1 2">
    <name type="scientific">Escherichia phage vB_EcoM_IME537</name>
    <dbReference type="NCBI Taxonomy" id="2724310"/>
    <lineage>
        <taxon>Viruses</taxon>
        <taxon>Duplodnaviria</taxon>
        <taxon>Heunggongvirae</taxon>
        <taxon>Uroviricota</taxon>
        <taxon>Caudoviricetes</taxon>
        <taxon>Pantevenvirales</taxon>
        <taxon>Straboviridae</taxon>
        <taxon>Tevenvirinae</taxon>
        <taxon>Tequatrovirus</taxon>
        <taxon>Tequatrovirus ime537</taxon>
    </lineage>
</organism>
<dbReference type="GeneID" id="65059734"/>
<name>A0A6H0XAF2_9CAUD</name>
<dbReference type="InterPro" id="IPR056941">
    <property type="entry name" value="Mrh-like"/>
</dbReference>
<keyword evidence="2" id="KW-1185">Reference proteome</keyword>
<evidence type="ECO:0000313" key="1">
    <source>
        <dbReference type="EMBL" id="QIW91373.1"/>
    </source>
</evidence>
<protein>
    <submittedName>
        <fullName evidence="1">Transcription modulator</fullName>
    </submittedName>
</protein>
<dbReference type="KEGG" id="vg:65059734"/>
<accession>A0A6H0XAF2</accession>
<dbReference type="EMBL" id="MT179807">
    <property type="protein sequence ID" value="QIW91373.1"/>
    <property type="molecule type" value="Genomic_DNA"/>
</dbReference>
<evidence type="ECO:0000313" key="2">
    <source>
        <dbReference type="Proteomes" id="UP000502327"/>
    </source>
</evidence>
<dbReference type="Pfam" id="PF24070">
    <property type="entry name" value="T4_MRH"/>
    <property type="match status" value="1"/>
</dbReference>
<proteinExistence type="predicted"/>
<dbReference type="RefSeq" id="YP_010071063.1">
    <property type="nucleotide sequence ID" value="NC_054921.1"/>
</dbReference>
<reference evidence="1 2" key="1">
    <citation type="submission" date="2020-03" db="EMBL/GenBank/DDBJ databases">
        <authorList>
            <person name="Wu Y."/>
            <person name="Qu Y."/>
        </authorList>
    </citation>
    <scope>NUCLEOTIDE SEQUENCE [LARGE SCALE GENOMIC DNA]</scope>
</reference>